<proteinExistence type="predicted"/>
<evidence type="ECO:0000313" key="1">
    <source>
        <dbReference type="EMBL" id="EDL83212.1"/>
    </source>
</evidence>
<name>A6KUR2_RAT</name>
<evidence type="ECO:0000313" key="2">
    <source>
        <dbReference type="Proteomes" id="UP000234681"/>
    </source>
</evidence>
<sequence>MCLNLPRGGSLLDSKANRTVDGHQWDHLHPGLTQGDLVCRC</sequence>
<dbReference type="EMBL" id="CH474234">
    <property type="protein sequence ID" value="EDL83212.1"/>
    <property type="molecule type" value="Genomic_DNA"/>
</dbReference>
<dbReference type="AlphaFoldDB" id="A6KUR2"/>
<dbReference type="Proteomes" id="UP000234681">
    <property type="component" value="Unassembled WGS sequence"/>
</dbReference>
<reference evidence="2" key="1">
    <citation type="submission" date="2005-06" db="EMBL/GenBank/DDBJ databases">
        <authorList>
            <person name="Mural R.J."/>
            <person name="Li P.W."/>
            <person name="Adams M.D."/>
            <person name="Amanatides P.G."/>
            <person name="Baden-Tillson H."/>
            <person name="Barnstead M."/>
            <person name="Chin S.H."/>
            <person name="Dew I."/>
            <person name="Evans C.A."/>
            <person name="Ferriera S."/>
            <person name="Flanigan M."/>
            <person name="Fosler C."/>
            <person name="Glodek A."/>
            <person name="Gu Z."/>
            <person name="Holt R.A."/>
            <person name="Jennings D."/>
            <person name="Kraft C.L."/>
            <person name="Lu F."/>
            <person name="Nguyen T."/>
            <person name="Nusskern D.R."/>
            <person name="Pfannkoch C.M."/>
            <person name="Sitter C."/>
            <person name="Sutton G.G."/>
            <person name="Venter J.C."/>
            <person name="Wang Z."/>
            <person name="Woodage T."/>
            <person name="Zheng X.H."/>
            <person name="Zhong F."/>
        </authorList>
    </citation>
    <scope>NUCLEOTIDE SEQUENCE [LARGE SCALE GENOMIC DNA]</scope>
    <source>
        <strain>BN</strain>
        <strain evidence="2">Sprague-Dawley</strain>
    </source>
</reference>
<protein>
    <submittedName>
        <fullName evidence="1">RCG24969</fullName>
    </submittedName>
</protein>
<accession>A6KUR2</accession>
<organism evidence="1 2">
    <name type="scientific">Rattus norvegicus</name>
    <name type="common">Rat</name>
    <dbReference type="NCBI Taxonomy" id="10116"/>
    <lineage>
        <taxon>Eukaryota</taxon>
        <taxon>Metazoa</taxon>
        <taxon>Chordata</taxon>
        <taxon>Craniata</taxon>
        <taxon>Vertebrata</taxon>
        <taxon>Euteleostomi</taxon>
        <taxon>Mammalia</taxon>
        <taxon>Eutheria</taxon>
        <taxon>Euarchontoglires</taxon>
        <taxon>Glires</taxon>
        <taxon>Rodentia</taxon>
        <taxon>Myomorpha</taxon>
        <taxon>Muroidea</taxon>
        <taxon>Muridae</taxon>
        <taxon>Murinae</taxon>
        <taxon>Rattus</taxon>
    </lineage>
</organism>
<gene>
    <name evidence="1" type="ORF">rCG_24969</name>
</gene>